<gene>
    <name evidence="9" type="ORF">QSP1433_LOCUS16025</name>
    <name evidence="10" type="ORF">QSP1433_LOCUS16026</name>
</gene>
<evidence type="ECO:0000256" key="7">
    <source>
        <dbReference type="ARBA" id="ARBA00023128"/>
    </source>
</evidence>
<evidence type="ECO:0000313" key="9">
    <source>
        <dbReference type="EMBL" id="CAD9704981.1"/>
    </source>
</evidence>
<comment type="similarity">
    <text evidence="2">Belongs to the UQCRB/QCR7 family.</text>
</comment>
<organism evidence="9">
    <name type="scientific">Mucochytrium quahogii</name>
    <dbReference type="NCBI Taxonomy" id="96639"/>
    <lineage>
        <taxon>Eukaryota</taxon>
        <taxon>Sar</taxon>
        <taxon>Stramenopiles</taxon>
        <taxon>Bigyra</taxon>
        <taxon>Labyrinthulomycetes</taxon>
        <taxon>Thraustochytrida</taxon>
        <taxon>Thraustochytriidae</taxon>
        <taxon>Mucochytrium</taxon>
    </lineage>
</organism>
<evidence type="ECO:0000256" key="2">
    <source>
        <dbReference type="ARBA" id="ARBA00008554"/>
    </source>
</evidence>
<dbReference type="PANTHER" id="PTHR12022:SF0">
    <property type="entry name" value="CYTOCHROME B-C1 COMPLEX SUBUNIT 7"/>
    <property type="match status" value="1"/>
</dbReference>
<dbReference type="GO" id="GO:0045275">
    <property type="term" value="C:respiratory chain complex III"/>
    <property type="evidence" value="ECO:0007669"/>
    <property type="project" value="InterPro"/>
</dbReference>
<dbReference type="GO" id="GO:0005743">
    <property type="term" value="C:mitochondrial inner membrane"/>
    <property type="evidence" value="ECO:0007669"/>
    <property type="project" value="UniProtKB-SubCell"/>
</dbReference>
<dbReference type="SUPFAM" id="SSF81524">
    <property type="entry name" value="14 kDa protein of cytochrome bc1 complex (Ubiquinol-cytochrome c reductase)"/>
    <property type="match status" value="1"/>
</dbReference>
<protein>
    <recommendedName>
        <fullName evidence="11">Cytochrome b-c1 complex subunit 7</fullName>
    </recommendedName>
</protein>
<reference evidence="9" key="1">
    <citation type="submission" date="2021-01" db="EMBL/GenBank/DDBJ databases">
        <authorList>
            <person name="Corre E."/>
            <person name="Pelletier E."/>
            <person name="Niang G."/>
            <person name="Scheremetjew M."/>
            <person name="Finn R."/>
            <person name="Kale V."/>
            <person name="Holt S."/>
            <person name="Cochrane G."/>
            <person name="Meng A."/>
            <person name="Brown T."/>
            <person name="Cohen L."/>
        </authorList>
    </citation>
    <scope>NUCLEOTIDE SEQUENCE</scope>
    <source>
        <strain evidence="9">NY070348D</strain>
    </source>
</reference>
<accession>A0A7S2WSF4</accession>
<evidence type="ECO:0008006" key="11">
    <source>
        <dbReference type="Google" id="ProtNLM"/>
    </source>
</evidence>
<dbReference type="Gene3D" id="1.10.1090.10">
    <property type="entry name" value="Cytochrome b-c1 complex subunit 7"/>
    <property type="match status" value="1"/>
</dbReference>
<evidence type="ECO:0000256" key="4">
    <source>
        <dbReference type="ARBA" id="ARBA00022660"/>
    </source>
</evidence>
<keyword evidence="3" id="KW-0813">Transport</keyword>
<evidence type="ECO:0000313" key="10">
    <source>
        <dbReference type="EMBL" id="CAD9704982.1"/>
    </source>
</evidence>
<comment type="subcellular location">
    <subcellularLocation>
        <location evidence="1">Mitochondrion inner membrane</location>
        <topology evidence="1">Peripheral membrane protein</topology>
        <orientation evidence="1">Matrix side</orientation>
    </subcellularLocation>
</comment>
<keyword evidence="7" id="KW-0496">Mitochondrion</keyword>
<dbReference type="InterPro" id="IPR003197">
    <property type="entry name" value="QCR7"/>
</dbReference>
<dbReference type="AlphaFoldDB" id="A0A7S2WSF4"/>
<proteinExistence type="inferred from homology"/>
<evidence type="ECO:0000256" key="6">
    <source>
        <dbReference type="ARBA" id="ARBA00022982"/>
    </source>
</evidence>
<dbReference type="GO" id="GO:0006122">
    <property type="term" value="P:mitochondrial electron transport, ubiquinol to cytochrome c"/>
    <property type="evidence" value="ECO:0007669"/>
    <property type="project" value="InterPro"/>
</dbReference>
<keyword evidence="8" id="KW-0472">Membrane</keyword>
<sequence length="104" mass="12593">MNSLMRTCAKWYQRQVHGSLAKYGLRYEDILMTENPDVKRALQYIPKEEQIARQRRIRRAIDLNFKHQYLPKEIEAVQEPGTVYLQPLMDKFRVLREERELLTK</sequence>
<dbReference type="EMBL" id="HBHK01025516">
    <property type="protein sequence ID" value="CAD9704981.1"/>
    <property type="molecule type" value="Transcribed_RNA"/>
</dbReference>
<dbReference type="InterPro" id="IPR036544">
    <property type="entry name" value="QCR7_sf"/>
</dbReference>
<evidence type="ECO:0000256" key="3">
    <source>
        <dbReference type="ARBA" id="ARBA00022448"/>
    </source>
</evidence>
<dbReference type="Pfam" id="PF02271">
    <property type="entry name" value="UCR_14kD"/>
    <property type="match status" value="1"/>
</dbReference>
<evidence type="ECO:0000256" key="5">
    <source>
        <dbReference type="ARBA" id="ARBA00022792"/>
    </source>
</evidence>
<keyword evidence="5" id="KW-0999">Mitochondrion inner membrane</keyword>
<evidence type="ECO:0000256" key="8">
    <source>
        <dbReference type="ARBA" id="ARBA00023136"/>
    </source>
</evidence>
<keyword evidence="6" id="KW-0249">Electron transport</keyword>
<dbReference type="PANTHER" id="PTHR12022">
    <property type="entry name" value="UBIQUINOL-CYTOCHROME C REDUCTASE COMPLEX 14 KD PROTEIN"/>
    <property type="match status" value="1"/>
</dbReference>
<keyword evidence="4" id="KW-0679">Respiratory chain</keyword>
<evidence type="ECO:0000256" key="1">
    <source>
        <dbReference type="ARBA" id="ARBA00004443"/>
    </source>
</evidence>
<dbReference type="EMBL" id="HBHK01025517">
    <property type="protein sequence ID" value="CAD9704982.1"/>
    <property type="molecule type" value="Transcribed_RNA"/>
</dbReference>
<name>A0A7S2WSF4_9STRA</name>